<keyword evidence="3" id="KW-1185">Reference proteome</keyword>
<sequence>MPDLVYGAANAQPVRAGIVARDVHLQRIGGITMAIGVRDEAARLQLGKRDRRIGCVRRQHETQLLASQMLSNEPRVPPSTPRSNRPSFGPARIRP</sequence>
<feature type="region of interest" description="Disordered" evidence="1">
    <location>
        <begin position="64"/>
        <end position="95"/>
    </location>
</feature>
<name>A0A921NV13_9RHOB</name>
<dbReference type="AlphaFoldDB" id="A0A921NV13"/>
<proteinExistence type="predicted"/>
<dbReference type="EMBL" id="APKE01000027">
    <property type="protein sequence ID" value="KAF0675309.1"/>
    <property type="molecule type" value="Genomic_DNA"/>
</dbReference>
<evidence type="ECO:0000313" key="3">
    <source>
        <dbReference type="Proteomes" id="UP000698242"/>
    </source>
</evidence>
<organism evidence="2 3">
    <name type="scientific">Profundibacterium mesophilum KAUST100406-0324</name>
    <dbReference type="NCBI Taxonomy" id="1037889"/>
    <lineage>
        <taxon>Bacteria</taxon>
        <taxon>Pseudomonadati</taxon>
        <taxon>Pseudomonadota</taxon>
        <taxon>Alphaproteobacteria</taxon>
        <taxon>Rhodobacterales</taxon>
        <taxon>Roseobacteraceae</taxon>
        <taxon>Profundibacterium</taxon>
    </lineage>
</organism>
<comment type="caution">
    <text evidence="2">The sequence shown here is derived from an EMBL/GenBank/DDBJ whole genome shotgun (WGS) entry which is preliminary data.</text>
</comment>
<dbReference type="Proteomes" id="UP000698242">
    <property type="component" value="Unassembled WGS sequence"/>
</dbReference>
<protein>
    <submittedName>
        <fullName evidence="2">Uncharacterized protein</fullName>
    </submittedName>
</protein>
<evidence type="ECO:0000256" key="1">
    <source>
        <dbReference type="SAM" id="MobiDB-lite"/>
    </source>
</evidence>
<gene>
    <name evidence="2" type="ORF">PMES_02431</name>
</gene>
<evidence type="ECO:0000313" key="2">
    <source>
        <dbReference type="EMBL" id="KAF0675309.1"/>
    </source>
</evidence>
<accession>A0A921NV13</accession>
<reference evidence="2" key="1">
    <citation type="submission" date="2013-03" db="EMBL/GenBank/DDBJ databases">
        <title>Genome Sequence of the Profundibacterium mesophilum strain KAUST100406-0324T from Red Sea, a novel genus in the family Rhodobacteraceae.</title>
        <authorList>
            <person name="Essack M."/>
            <person name="Alam I."/>
            <person name="Lafi F."/>
            <person name="Alawi W."/>
            <person name="Kamanu F."/>
            <person name="Al-Suwailem A."/>
            <person name="Lee O.O."/>
            <person name="Xu Y."/>
            <person name="Bajic V."/>
            <person name="Qian P.-Y."/>
            <person name="Archer J."/>
        </authorList>
    </citation>
    <scope>NUCLEOTIDE SEQUENCE</scope>
    <source>
        <strain evidence="2">KAUST100406-0324</strain>
    </source>
</reference>